<evidence type="ECO:0000256" key="3">
    <source>
        <dbReference type="ARBA" id="ARBA00022729"/>
    </source>
</evidence>
<dbReference type="InterPro" id="IPR008979">
    <property type="entry name" value="Galactose-bd-like_sf"/>
</dbReference>
<dbReference type="EMBL" id="VBSN01000059">
    <property type="protein sequence ID" value="KAA6437073.1"/>
    <property type="molecule type" value="Genomic_DNA"/>
</dbReference>
<feature type="domain" description="Secretion system C-terminal sorting" evidence="5">
    <location>
        <begin position="1012"/>
        <end position="1089"/>
    </location>
</feature>
<evidence type="ECO:0000313" key="7">
    <source>
        <dbReference type="EMBL" id="KAA6437073.1"/>
    </source>
</evidence>
<comment type="subcellular location">
    <subcellularLocation>
        <location evidence="1">Secreted</location>
    </subcellularLocation>
</comment>
<keyword evidence="2" id="KW-0964">Secreted</keyword>
<dbReference type="NCBIfam" id="TIGR04183">
    <property type="entry name" value="Por_Secre_tail"/>
    <property type="match status" value="1"/>
</dbReference>
<keyword evidence="8" id="KW-1185">Reference proteome</keyword>
<dbReference type="GO" id="GO:0005576">
    <property type="term" value="C:extracellular region"/>
    <property type="evidence" value="ECO:0007669"/>
    <property type="project" value="UniProtKB-SubCell"/>
</dbReference>
<evidence type="ECO:0000256" key="1">
    <source>
        <dbReference type="ARBA" id="ARBA00004613"/>
    </source>
</evidence>
<feature type="domain" description="Malectin" evidence="4">
    <location>
        <begin position="664"/>
        <end position="813"/>
    </location>
</feature>
<dbReference type="Proteomes" id="UP000323994">
    <property type="component" value="Unassembled WGS sequence"/>
</dbReference>
<reference evidence="7 8" key="1">
    <citation type="submission" date="2019-05" db="EMBL/GenBank/DDBJ databases">
        <authorList>
            <person name="Qu J.-H."/>
        </authorList>
    </citation>
    <scope>NUCLEOTIDE SEQUENCE [LARGE SCALE GENOMIC DNA]</scope>
    <source>
        <strain evidence="7 8">NS28</strain>
    </source>
</reference>
<evidence type="ECO:0000259" key="6">
    <source>
        <dbReference type="Pfam" id="PF24517"/>
    </source>
</evidence>
<dbReference type="SUPFAM" id="SSF49785">
    <property type="entry name" value="Galactose-binding domain-like"/>
    <property type="match status" value="1"/>
</dbReference>
<dbReference type="Pfam" id="PF18962">
    <property type="entry name" value="Por_Secre_tail"/>
    <property type="match status" value="1"/>
</dbReference>
<accession>A0A5M8QRE5</accession>
<protein>
    <submittedName>
        <fullName evidence="7">DNRLRE domain-containing protein</fullName>
    </submittedName>
</protein>
<proteinExistence type="predicted"/>
<dbReference type="Gene3D" id="2.60.120.430">
    <property type="entry name" value="Galactose-binding lectin"/>
    <property type="match status" value="1"/>
</dbReference>
<dbReference type="InterPro" id="IPR013783">
    <property type="entry name" value="Ig-like_fold"/>
</dbReference>
<comment type="caution">
    <text evidence="7">The sequence shown here is derived from an EMBL/GenBank/DDBJ whole genome shotgun (WGS) entry which is preliminary data.</text>
</comment>
<dbReference type="Pfam" id="PF11721">
    <property type="entry name" value="Malectin"/>
    <property type="match status" value="1"/>
</dbReference>
<dbReference type="InterPro" id="IPR026444">
    <property type="entry name" value="Secre_tail"/>
</dbReference>
<dbReference type="PANTHER" id="PTHR42754">
    <property type="entry name" value="ENDOGLUCANASE"/>
    <property type="match status" value="1"/>
</dbReference>
<evidence type="ECO:0000313" key="8">
    <source>
        <dbReference type="Proteomes" id="UP000323994"/>
    </source>
</evidence>
<dbReference type="AlphaFoldDB" id="A0A5M8QRE5"/>
<dbReference type="Gene3D" id="2.60.40.10">
    <property type="entry name" value="Immunoglobulins"/>
    <property type="match status" value="1"/>
</dbReference>
<sequence length="1092" mass="117634">MQSFLQSDFHLISSYVQVTFSWLQSLNGFGPIYRPKTARFKFLWPIVLFYFSSPSLMAQPAVEWDKVHSLPPKFNLSESLTRPTPDGGAIMGFSSNSGDWGYFINKFDQNGTKQWEKKFVGDQYDSVQEILSTSDGGYLLGGYSNSGASGDKSDPSFGTFDYWIVKISADGTKQWDKTFGGVELDYITSMKQTADGGYILGGTSSSPANGIKTENSIDLDYWVIKISATGIKQWDKTIRSTGWDRLTYVDQTVDGGYLVGGYSYSNAGGDKSANSKGGFDYWVVKLDSKGSKLWDKTYGGNSNEEFVQIQRAKGGGYILAGRSTSIVSGDKSATPYGYEDFWAIKINSDGEKQWDKAFGGTGPEYVTTLAQTADGGYLISGQSFSEVSGNKTDAPKSSGDYWVVKIDANGNKIWDKSIGGHKWSSSYLTGAFQAPDGGYTLWGINNSDSTGGDKTQTGSDIWIVKILSESNNKKLAFSADSLDFSLTNTTPDSLQNVSLSSNSGMPAVTISKSSADWLGLPSPALGSLPFTVRTNGVTAGKYNAIVAATAPGYARALLSVNLVVNDVTMVPVLRPIGEKELMPGGSLQFIATASTGFGQTKSFSLLNAPAGAAIDAATGAFSWVAPQQPGTYEITVRVSIVNFSELYDQETIKVKVLDPVDYPVVRINAGGKAFTASGARLFGADRYYAGIDRTSSVATGDILNTTDDELYRSGRCSPSFSYNIPVANGKVNVILHFAEIWYGIPGKGAGGAGKRQFNVTIENSRKLTNFDIFAAAGGAMRAVQKSIPVTVTDGMLNIDFTSGAADLPRISAIEVVRTSSTLKPLADSYVRDGSYNATNFGAAINLDIKNNINDLATVRSTYLRFKLPTATAVSSAVLRIYGHNHESSKNISVHAYGVDEDLWTENGIVNSNAPAASTRSLGYVAVNDAYKYYEIDVTSYVKAQQQAGETLVSLQLADPNSRNTRVVFNSKESSSYPPQLIVQTPPVVISNTRLSKEEISTNLKAEPESSSVYPNPVRNKFTIQISGKHSADVTLDLTNNSGQSYQLVAAQKVIAGQKTEVDISNLPLSKGVYLLKVQSSNTSEVLKVLVTE</sequence>
<dbReference type="Pfam" id="PF24517">
    <property type="entry name" value="CBM96"/>
    <property type="match status" value="1"/>
</dbReference>
<dbReference type="NCBIfam" id="NF033679">
    <property type="entry name" value="DNRLRE_dom"/>
    <property type="match status" value="1"/>
</dbReference>
<name>A0A5M8QRE5_9BACT</name>
<dbReference type="PANTHER" id="PTHR42754:SF1">
    <property type="entry name" value="LIPOPROTEIN"/>
    <property type="match status" value="1"/>
</dbReference>
<dbReference type="InterPro" id="IPR055372">
    <property type="entry name" value="CBM96"/>
</dbReference>
<dbReference type="Pfam" id="PF05345">
    <property type="entry name" value="He_PIG"/>
    <property type="match status" value="1"/>
</dbReference>
<feature type="domain" description="Carbohydrate-binding module family 96" evidence="6">
    <location>
        <begin position="819"/>
        <end position="984"/>
    </location>
</feature>
<evidence type="ECO:0000259" key="4">
    <source>
        <dbReference type="Pfam" id="PF11721"/>
    </source>
</evidence>
<gene>
    <name evidence="7" type="ORF">FEM33_20365</name>
</gene>
<organism evidence="7 8">
    <name type="scientific">Dyadobacter flavalbus</name>
    <dbReference type="NCBI Taxonomy" id="2579942"/>
    <lineage>
        <taxon>Bacteria</taxon>
        <taxon>Pseudomonadati</taxon>
        <taxon>Bacteroidota</taxon>
        <taxon>Cytophagia</taxon>
        <taxon>Cytophagales</taxon>
        <taxon>Spirosomataceae</taxon>
        <taxon>Dyadobacter</taxon>
    </lineage>
</organism>
<evidence type="ECO:0000256" key="2">
    <source>
        <dbReference type="ARBA" id="ARBA00022525"/>
    </source>
</evidence>
<evidence type="ECO:0000259" key="5">
    <source>
        <dbReference type="Pfam" id="PF18962"/>
    </source>
</evidence>
<keyword evidence="3" id="KW-0732">Signal</keyword>
<dbReference type="InterPro" id="IPR021720">
    <property type="entry name" value="Malectin_dom"/>
</dbReference>